<protein>
    <submittedName>
        <fullName evidence="1">Uncharacterized protein</fullName>
    </submittedName>
</protein>
<name>A0A6M3L224_9ZZZZ</name>
<dbReference type="EMBL" id="MT142770">
    <property type="protein sequence ID" value="QJA88310.1"/>
    <property type="molecule type" value="Genomic_DNA"/>
</dbReference>
<organism evidence="1">
    <name type="scientific">viral metagenome</name>
    <dbReference type="NCBI Taxonomy" id="1070528"/>
    <lineage>
        <taxon>unclassified sequences</taxon>
        <taxon>metagenomes</taxon>
        <taxon>organismal metagenomes</taxon>
    </lineage>
</organism>
<proteinExistence type="predicted"/>
<sequence>MTKYIPITGNIHRDYEIYAGREGLYGIAFFGHRFKDRKRTRNARRKLQYIWRRLLNIRHGVKIRE</sequence>
<reference evidence="1" key="1">
    <citation type="submission" date="2020-03" db="EMBL/GenBank/DDBJ databases">
        <title>The deep terrestrial virosphere.</title>
        <authorList>
            <person name="Holmfeldt K."/>
            <person name="Nilsson E."/>
            <person name="Simone D."/>
            <person name="Lopez-Fernandez M."/>
            <person name="Wu X."/>
            <person name="de Brujin I."/>
            <person name="Lundin D."/>
            <person name="Andersson A."/>
            <person name="Bertilsson S."/>
            <person name="Dopson M."/>
        </authorList>
    </citation>
    <scope>NUCLEOTIDE SEQUENCE</scope>
    <source>
        <strain evidence="1">MM415B02785</strain>
    </source>
</reference>
<accession>A0A6M3L224</accession>
<dbReference type="AlphaFoldDB" id="A0A6M3L224"/>
<evidence type="ECO:0000313" key="1">
    <source>
        <dbReference type="EMBL" id="QJA88310.1"/>
    </source>
</evidence>
<gene>
    <name evidence="1" type="ORF">MM415B02785_0003</name>
</gene>